<feature type="transmembrane region" description="Helical" evidence="1">
    <location>
        <begin position="416"/>
        <end position="436"/>
    </location>
</feature>
<keyword evidence="2" id="KW-0732">Signal</keyword>
<feature type="signal peptide" evidence="2">
    <location>
        <begin position="1"/>
        <end position="24"/>
    </location>
</feature>
<organism evidence="3 4">
    <name type="scientific">Polarella glacialis</name>
    <name type="common">Dinoflagellate</name>
    <dbReference type="NCBI Taxonomy" id="89957"/>
    <lineage>
        <taxon>Eukaryota</taxon>
        <taxon>Sar</taxon>
        <taxon>Alveolata</taxon>
        <taxon>Dinophyceae</taxon>
        <taxon>Suessiales</taxon>
        <taxon>Suessiaceae</taxon>
        <taxon>Polarella</taxon>
    </lineage>
</organism>
<feature type="transmembrane region" description="Helical" evidence="1">
    <location>
        <begin position="155"/>
        <end position="178"/>
    </location>
</feature>
<accession>A0A813HTM0</accession>
<keyword evidence="1" id="KW-1133">Transmembrane helix</keyword>
<feature type="transmembrane region" description="Helical" evidence="1">
    <location>
        <begin position="282"/>
        <end position="305"/>
    </location>
</feature>
<dbReference type="AlphaFoldDB" id="A0A813HTM0"/>
<feature type="transmembrane region" description="Helical" evidence="1">
    <location>
        <begin position="349"/>
        <end position="368"/>
    </location>
</feature>
<name>A0A813HTM0_POLGL</name>
<evidence type="ECO:0000256" key="1">
    <source>
        <dbReference type="SAM" id="Phobius"/>
    </source>
</evidence>
<keyword evidence="1" id="KW-0812">Transmembrane</keyword>
<feature type="chain" id="PRO_5032969441" description="Solute carrier family 40 protein" evidence="2">
    <location>
        <begin position="25"/>
        <end position="486"/>
    </location>
</feature>
<evidence type="ECO:0000313" key="4">
    <source>
        <dbReference type="Proteomes" id="UP000654075"/>
    </source>
</evidence>
<feature type="transmembrane region" description="Helical" evidence="1">
    <location>
        <begin position="442"/>
        <end position="460"/>
    </location>
</feature>
<feature type="transmembrane region" description="Helical" evidence="1">
    <location>
        <begin position="184"/>
        <end position="204"/>
    </location>
</feature>
<keyword evidence="4" id="KW-1185">Reference proteome</keyword>
<keyword evidence="1" id="KW-0472">Membrane</keyword>
<evidence type="ECO:0000313" key="3">
    <source>
        <dbReference type="EMBL" id="CAE8641644.1"/>
    </source>
</evidence>
<protein>
    <recommendedName>
        <fullName evidence="5">Solute carrier family 40 protein</fullName>
    </recommendedName>
</protein>
<feature type="transmembrane region" description="Helical" evidence="1">
    <location>
        <begin position="383"/>
        <end position="404"/>
    </location>
</feature>
<feature type="transmembrane region" description="Helical" evidence="1">
    <location>
        <begin position="317"/>
        <end position="337"/>
    </location>
</feature>
<dbReference type="EMBL" id="CAJNNV010032959">
    <property type="protein sequence ID" value="CAE8641644.1"/>
    <property type="molecule type" value="Genomic_DNA"/>
</dbReference>
<gene>
    <name evidence="3" type="ORF">PGLA1383_LOCUS56260</name>
</gene>
<evidence type="ECO:0000256" key="2">
    <source>
        <dbReference type="SAM" id="SignalP"/>
    </source>
</evidence>
<dbReference type="OrthoDB" id="27226at2759"/>
<comment type="caution">
    <text evidence="3">The sequence shown here is derived from an EMBL/GenBank/DDBJ whole genome shotgun (WGS) entry which is preliminary data.</text>
</comment>
<proteinExistence type="predicted"/>
<sequence length="486" mass="50934">MHGLWLLSVTAVAASLCPAGLNEACDEDADSFGLLQVRRVMNDPASLAGSRTQLPKQQHALPTQQLATQQELTGLPTPQPLTVLDDKLPKGRRAATASASEPLEVRALQRARLPQTLQVLAAPDVALATAAIVLVFVTIIEFAPVRLFGAPDLSVGPLAASIFASVSLVGMNCFIRAGLEVVRIGILDIVYSCSVWLAFAGLFLAKMHPSCPNLFPEFPGMAALVLFTAFTGSVTLMLCIAAQLFAPASLDVMAIATQSGFGTLLKLSILQEVVSWEELSCVLGLLLAAVALGGCVSELLPPGIASLTGIRSGHQPWVGVSFGFLGALSAAACGLLLRQLRGQVHHLVLVFWTGSLGLVMFSPLAVAFPEQAVVFTSATREKVAVLCAVAALSFAFVVNLSKAATAASGSKAESSLLVVSCLSSALQFAVDTAIFGNSYGTLGFSSLSLLLTFLVLSYLVDLQVLLKAEACVQTAQRLHLVPHNFE</sequence>
<feature type="transmembrane region" description="Helical" evidence="1">
    <location>
        <begin position="125"/>
        <end position="143"/>
    </location>
</feature>
<feature type="transmembrane region" description="Helical" evidence="1">
    <location>
        <begin position="224"/>
        <end position="246"/>
    </location>
</feature>
<reference evidence="3" key="1">
    <citation type="submission" date="2021-02" db="EMBL/GenBank/DDBJ databases">
        <authorList>
            <person name="Dougan E. K."/>
            <person name="Rhodes N."/>
            <person name="Thang M."/>
            <person name="Chan C."/>
        </authorList>
    </citation>
    <scope>NUCLEOTIDE SEQUENCE</scope>
</reference>
<evidence type="ECO:0008006" key="5">
    <source>
        <dbReference type="Google" id="ProtNLM"/>
    </source>
</evidence>
<dbReference type="Proteomes" id="UP000654075">
    <property type="component" value="Unassembled WGS sequence"/>
</dbReference>